<comment type="subunit">
    <text evidence="3 6">Homotrimer; associates with NifD.</text>
</comment>
<dbReference type="GO" id="GO:0009399">
    <property type="term" value="P:nitrogen fixation"/>
    <property type="evidence" value="ECO:0007669"/>
    <property type="project" value="UniProtKB-UniRule"/>
</dbReference>
<dbReference type="PIRSF" id="PIRSF005790">
    <property type="entry name" value="NifW"/>
    <property type="match status" value="1"/>
</dbReference>
<keyword evidence="5 6" id="KW-0535">Nitrogen fixation</keyword>
<evidence type="ECO:0000256" key="6">
    <source>
        <dbReference type="HAMAP-Rule" id="MF_00529"/>
    </source>
</evidence>
<evidence type="ECO:0000313" key="7">
    <source>
        <dbReference type="EMBL" id="BCB25994.1"/>
    </source>
</evidence>
<accession>A0A6F8V8K7</accession>
<evidence type="ECO:0000256" key="4">
    <source>
        <dbReference type="ARBA" id="ARBA00016274"/>
    </source>
</evidence>
<dbReference type="EMBL" id="AP022853">
    <property type="protein sequence ID" value="BCB25994.1"/>
    <property type="molecule type" value="Genomic_DNA"/>
</dbReference>
<dbReference type="RefSeq" id="WP_173060952.1">
    <property type="nucleotide sequence ID" value="NZ_AP022853.1"/>
</dbReference>
<evidence type="ECO:0000313" key="8">
    <source>
        <dbReference type="Proteomes" id="UP000502260"/>
    </source>
</evidence>
<dbReference type="KEGG" id="slac:SKTS_08800"/>
<dbReference type="Proteomes" id="UP000502260">
    <property type="component" value="Chromosome"/>
</dbReference>
<keyword evidence="8" id="KW-1185">Reference proteome</keyword>
<dbReference type="InterPro" id="IPR004893">
    <property type="entry name" value="NifW"/>
</dbReference>
<comment type="similarity">
    <text evidence="2 6">Belongs to the NifW family.</text>
</comment>
<evidence type="ECO:0000256" key="3">
    <source>
        <dbReference type="ARBA" id="ARBA00011284"/>
    </source>
</evidence>
<protein>
    <recommendedName>
        <fullName evidence="4 6">Nitrogenase-stabilizing/protective protein NifW</fullName>
    </recommendedName>
</protein>
<reference evidence="8" key="1">
    <citation type="submission" date="2020-03" db="EMBL/GenBank/DDBJ databases">
        <title>Complete genome sequence of sulfur-oxidizing bacterium skT11.</title>
        <authorList>
            <person name="Kanda M."/>
            <person name="Kojima H."/>
            <person name="Fukui M."/>
        </authorList>
    </citation>
    <scope>NUCLEOTIDE SEQUENCE [LARGE SCALE GENOMIC DNA]</scope>
    <source>
        <strain evidence="8">skT11</strain>
    </source>
</reference>
<organism evidence="7 8">
    <name type="scientific">Sulfurimicrobium lacus</name>
    <dbReference type="NCBI Taxonomy" id="2715678"/>
    <lineage>
        <taxon>Bacteria</taxon>
        <taxon>Pseudomonadati</taxon>
        <taxon>Pseudomonadota</taxon>
        <taxon>Betaproteobacteria</taxon>
        <taxon>Nitrosomonadales</taxon>
        <taxon>Sulfuricellaceae</taxon>
        <taxon>Sulfurimicrobium</taxon>
    </lineage>
</organism>
<dbReference type="HAMAP" id="MF_00529">
    <property type="entry name" value="NifW"/>
    <property type="match status" value="1"/>
</dbReference>
<name>A0A6F8V8K7_9PROT</name>
<proteinExistence type="inferred from homology"/>
<dbReference type="Pfam" id="PF03206">
    <property type="entry name" value="NifW"/>
    <property type="match status" value="1"/>
</dbReference>
<evidence type="ECO:0000256" key="1">
    <source>
        <dbReference type="ARBA" id="ARBA00002247"/>
    </source>
</evidence>
<gene>
    <name evidence="6 7" type="primary">nifW</name>
    <name evidence="7" type="ORF">SKTS_08800</name>
</gene>
<comment type="function">
    <text evidence="1 6">May protect the nitrogenase Fe-Mo protein from oxidative damage.</text>
</comment>
<evidence type="ECO:0000256" key="2">
    <source>
        <dbReference type="ARBA" id="ARBA00008351"/>
    </source>
</evidence>
<evidence type="ECO:0000256" key="5">
    <source>
        <dbReference type="ARBA" id="ARBA00023231"/>
    </source>
</evidence>
<dbReference type="AlphaFoldDB" id="A0A6F8V8K7"/>
<sequence length="114" mass="13212">MNALFEQMITLASAEEFLDFFHLEYDQTVVNVNRLHILQRFHQYMRQTKGLGEMEEVLQHDTCRELLARAYQDFVNSSAVKEKVFKVFRDAEGIKTVSLDSLRDAMPARGLKAA</sequence>